<comment type="caution">
    <text evidence="5">The sequence shown here is derived from an EMBL/GenBank/DDBJ whole genome shotgun (WGS) entry which is preliminary data.</text>
</comment>
<dbReference type="RefSeq" id="WP_375525344.1">
    <property type="nucleotide sequence ID" value="NZ_JBHILM010000011.1"/>
</dbReference>
<dbReference type="NCBIfam" id="TIGR00502">
    <property type="entry name" value="nagB"/>
    <property type="match status" value="1"/>
</dbReference>
<dbReference type="InterPro" id="IPR006148">
    <property type="entry name" value="Glc/Gal-6P_isomerase"/>
</dbReference>
<dbReference type="PANTHER" id="PTHR11280:SF5">
    <property type="entry name" value="GLUCOSAMINE-6-PHOSPHATE ISOMERASE"/>
    <property type="match status" value="1"/>
</dbReference>
<dbReference type="InterPro" id="IPR004547">
    <property type="entry name" value="Glucosamine6P_isomerase"/>
</dbReference>
<dbReference type="EMBL" id="JBHILM010000011">
    <property type="protein sequence ID" value="MFB5681558.1"/>
    <property type="molecule type" value="Genomic_DNA"/>
</dbReference>
<evidence type="ECO:0000256" key="1">
    <source>
        <dbReference type="ARBA" id="ARBA00022801"/>
    </source>
</evidence>
<dbReference type="InterPro" id="IPR037171">
    <property type="entry name" value="NagB/RpiA_transferase-like"/>
</dbReference>
<dbReference type="CDD" id="cd01399">
    <property type="entry name" value="GlcN6P_deaminase"/>
    <property type="match status" value="1"/>
</dbReference>
<sequence>MFNIIKVNHEEEFNETGAAIIAGLLQANPKAVLGLATGSTPIGVYKKLIERCQKGLLSFRQVTTYNLDEYVGLPKDHEQSYHRFMDEHLFRHVDINPLNTFIPDGNSGDPDQSAAYYNTLLEKSPFFDLQLLGIGHNGHIGFNEPGNELIGNTHVVTLHESTRAANARFFASSEDVPTHAITMGIGAILHAKQILLLVKGKEKSEVLRRAIYGPITPQCPASFLQVHPRVLILTDVEAGAFL</sequence>
<feature type="active site" description="Proton acceptor; for enolization step" evidence="3">
    <location>
        <position position="68"/>
    </location>
</feature>
<dbReference type="Gene3D" id="3.40.50.1360">
    <property type="match status" value="1"/>
</dbReference>
<organism evidence="5 6">
    <name type="scientific">Paenibacillus terreus</name>
    <dbReference type="NCBI Taxonomy" id="1387834"/>
    <lineage>
        <taxon>Bacteria</taxon>
        <taxon>Bacillati</taxon>
        <taxon>Bacillota</taxon>
        <taxon>Bacilli</taxon>
        <taxon>Bacillales</taxon>
        <taxon>Paenibacillaceae</taxon>
        <taxon>Paenibacillus</taxon>
    </lineage>
</organism>
<proteinExistence type="inferred from homology"/>
<comment type="caution">
    <text evidence="3">Lacks conserved residue(s) required for the propagation of feature annotation.</text>
</comment>
<dbReference type="EC" id="3.5.99.6" evidence="3"/>
<comment type="catalytic activity">
    <reaction evidence="3">
        <text>alpha-D-glucosamine 6-phosphate + H2O = beta-D-fructose 6-phosphate + NH4(+)</text>
        <dbReference type="Rhea" id="RHEA:12172"/>
        <dbReference type="ChEBI" id="CHEBI:15377"/>
        <dbReference type="ChEBI" id="CHEBI:28938"/>
        <dbReference type="ChEBI" id="CHEBI:57634"/>
        <dbReference type="ChEBI" id="CHEBI:75989"/>
        <dbReference type="EC" id="3.5.99.6"/>
    </reaction>
</comment>
<accession>A0ABV5B793</accession>
<keyword evidence="6" id="KW-1185">Reference proteome</keyword>
<dbReference type="Proteomes" id="UP001580407">
    <property type="component" value="Unassembled WGS sequence"/>
</dbReference>
<evidence type="ECO:0000256" key="3">
    <source>
        <dbReference type="HAMAP-Rule" id="MF_01241"/>
    </source>
</evidence>
<feature type="active site" description="For ring-opening step" evidence="3">
    <location>
        <position position="137"/>
    </location>
</feature>
<name>A0ABV5B793_9BACL</name>
<reference evidence="5 6" key="1">
    <citation type="submission" date="2024-09" db="EMBL/GenBank/DDBJ databases">
        <authorList>
            <person name="Ruan L."/>
        </authorList>
    </citation>
    <scope>NUCLEOTIDE SEQUENCE [LARGE SCALE GENOMIC DNA]</scope>
    <source>
        <strain evidence="5 6">D33</strain>
    </source>
</reference>
<feature type="active site" description="For ring-opening step" evidence="3">
    <location>
        <position position="144"/>
    </location>
</feature>
<dbReference type="Pfam" id="PF01182">
    <property type="entry name" value="Glucosamine_iso"/>
    <property type="match status" value="1"/>
</dbReference>
<keyword evidence="2 3" id="KW-0119">Carbohydrate metabolism</keyword>
<feature type="domain" description="Glucosamine/galactosamine-6-phosphate isomerase" evidence="4">
    <location>
        <begin position="18"/>
        <end position="225"/>
    </location>
</feature>
<dbReference type="PANTHER" id="PTHR11280">
    <property type="entry name" value="GLUCOSAMINE-6-PHOSPHATE ISOMERASE"/>
    <property type="match status" value="1"/>
</dbReference>
<comment type="similarity">
    <text evidence="3">Belongs to the glucosamine/galactosamine-6-phosphate isomerase family. NagB subfamily.</text>
</comment>
<evidence type="ECO:0000259" key="4">
    <source>
        <dbReference type="Pfam" id="PF01182"/>
    </source>
</evidence>
<dbReference type="SUPFAM" id="SSF100950">
    <property type="entry name" value="NagB/RpiA/CoA transferase-like"/>
    <property type="match status" value="1"/>
</dbReference>
<feature type="active site" description="Proton acceptor; for ring-opening step" evidence="3">
    <location>
        <position position="139"/>
    </location>
</feature>
<comment type="pathway">
    <text evidence="3">Amino-sugar metabolism; N-acetylneuraminate degradation; D-fructose 6-phosphate from N-acetylneuraminate: step 5/5.</text>
</comment>
<evidence type="ECO:0000256" key="2">
    <source>
        <dbReference type="ARBA" id="ARBA00023277"/>
    </source>
</evidence>
<evidence type="ECO:0000313" key="6">
    <source>
        <dbReference type="Proteomes" id="UP001580407"/>
    </source>
</evidence>
<comment type="function">
    <text evidence="3">Catalyzes the reversible isomerization-deamination of glucosamine 6-phosphate (GlcN6P) to form fructose 6-phosphate (Fru6P) and ammonium ion.</text>
</comment>
<dbReference type="HAMAP" id="MF_01241">
    <property type="entry name" value="GlcN6P_deamin"/>
    <property type="match status" value="1"/>
</dbReference>
<keyword evidence="1 3" id="KW-0378">Hydrolase</keyword>
<protein>
    <recommendedName>
        <fullName evidence="3">Glucosamine-6-phosphate deaminase</fullName>
        <ecNumber evidence="3">3.5.99.6</ecNumber>
    </recommendedName>
    <alternativeName>
        <fullName evidence="3">GlcN6P deaminase</fullName>
        <shortName evidence="3">GNPDA</shortName>
    </alternativeName>
    <alternativeName>
        <fullName evidence="3">Glucosamine-6-phosphate isomerase</fullName>
    </alternativeName>
</protein>
<gene>
    <name evidence="3 5" type="primary">nagB</name>
    <name evidence="5" type="ORF">ACE3NQ_11600</name>
</gene>
<evidence type="ECO:0000313" key="5">
    <source>
        <dbReference type="EMBL" id="MFB5681558.1"/>
    </source>
</evidence>
<dbReference type="GO" id="GO:0004342">
    <property type="term" value="F:glucosamine-6-phosphate deaminase activity"/>
    <property type="evidence" value="ECO:0007669"/>
    <property type="project" value="UniProtKB-EC"/>
</dbReference>